<dbReference type="PANTHER" id="PTHR34475">
    <property type="match status" value="1"/>
</dbReference>
<dbReference type="Pfam" id="PF13464">
    <property type="entry name" value="RodZ_C"/>
    <property type="match status" value="1"/>
</dbReference>
<feature type="transmembrane region" description="Helical" evidence="2">
    <location>
        <begin position="26"/>
        <end position="45"/>
    </location>
</feature>
<evidence type="ECO:0000256" key="1">
    <source>
        <dbReference type="SAM" id="MobiDB-lite"/>
    </source>
</evidence>
<keyword evidence="2" id="KW-0812">Transmembrane</keyword>
<comment type="caution">
    <text evidence="4">The sequence shown here is derived from an EMBL/GenBank/DDBJ whole genome shotgun (WGS) entry which is preliminary data.</text>
</comment>
<keyword evidence="5" id="KW-1185">Reference proteome</keyword>
<dbReference type="GO" id="GO:0003677">
    <property type="term" value="F:DNA binding"/>
    <property type="evidence" value="ECO:0007669"/>
    <property type="project" value="InterPro"/>
</dbReference>
<evidence type="ECO:0000313" key="5">
    <source>
        <dbReference type="Proteomes" id="UP000649179"/>
    </source>
</evidence>
<dbReference type="InterPro" id="IPR001387">
    <property type="entry name" value="Cro/C1-type_HTH"/>
</dbReference>
<evidence type="ECO:0000259" key="3">
    <source>
        <dbReference type="Pfam" id="PF13464"/>
    </source>
</evidence>
<feature type="compositionally biased region" description="Basic and acidic residues" evidence="1">
    <location>
        <begin position="206"/>
        <end position="223"/>
    </location>
</feature>
<keyword evidence="2" id="KW-1133">Transmembrane helix</keyword>
<sequence>MNPDMTDLDRPDRGTTTSEVTVRRNGALALGVLVVSLLLGVGYLVRAVGGGGLGAWVPAVLLLALAVHQALTVRDARTPLLVADDLGVRVRLGGTWRGLPWAEVREVVVEPRTSLLHDGRLLVEPLDPESAFADLDARAVRDLRLSRQVYGGPLVVPLGMTTAISSHGELVADLTDLAAGRARVVEVAGLMQRRDADGPGDDVDERDGHDGRDVRDDRDDRGTPAEALDEPFDQEAYDETSVSAGGRLATTRSTLGSVRVRLAAATRIGADHEAADEVLEDFEPEVVPLIGPRVREARERVGLGVAQVSGRTRIREHVIEAIENEDFDPCGGDFYARGHLRTIAGVLGLDAAELVADFDAAYAHEPVSASTVLHARGGAATGFLARVRQAVQATLQGPRWSVVAAVALCLVLAWSVARFATAGGEEAQSPRGDESAQLAAQADGTTRLLIRTPDRATRVTVRDTTGRVVHQGRVSPGHPERVKGTGPLTVVAADADVVRVSKRDAGWARAGAERTVGATATTLG</sequence>
<reference evidence="4" key="1">
    <citation type="journal article" date="2014" name="Int. J. Syst. Evol. Microbiol.">
        <title>Complete genome sequence of Corynebacterium casei LMG S-19264T (=DSM 44701T), isolated from a smear-ripened cheese.</title>
        <authorList>
            <consortium name="US DOE Joint Genome Institute (JGI-PGF)"/>
            <person name="Walter F."/>
            <person name="Albersmeier A."/>
            <person name="Kalinowski J."/>
            <person name="Ruckert C."/>
        </authorList>
    </citation>
    <scope>NUCLEOTIDE SEQUENCE</scope>
    <source>
        <strain evidence="4">CGMCC 1.16067</strain>
    </source>
</reference>
<feature type="domain" description="Cytoskeleton protein RodZ-like C-terminal" evidence="3">
    <location>
        <begin position="458"/>
        <end position="505"/>
    </location>
</feature>
<evidence type="ECO:0000313" key="4">
    <source>
        <dbReference type="EMBL" id="GGF38271.1"/>
    </source>
</evidence>
<dbReference type="Gene3D" id="1.10.260.40">
    <property type="entry name" value="lambda repressor-like DNA-binding domains"/>
    <property type="match status" value="1"/>
</dbReference>
<dbReference type="InterPro" id="IPR025194">
    <property type="entry name" value="RodZ-like_C"/>
</dbReference>
<dbReference type="InterPro" id="IPR010982">
    <property type="entry name" value="Lambda_DNA-bd_dom_sf"/>
</dbReference>
<dbReference type="Pfam" id="PF13413">
    <property type="entry name" value="HTH_25"/>
    <property type="match status" value="1"/>
</dbReference>
<feature type="region of interest" description="Disordered" evidence="1">
    <location>
        <begin position="192"/>
        <end position="245"/>
    </location>
</feature>
<dbReference type="PANTHER" id="PTHR34475:SF1">
    <property type="entry name" value="CYTOSKELETON PROTEIN RODZ"/>
    <property type="match status" value="1"/>
</dbReference>
<dbReference type="Proteomes" id="UP000649179">
    <property type="component" value="Unassembled WGS sequence"/>
</dbReference>
<feature type="transmembrane region" description="Helical" evidence="2">
    <location>
        <begin position="52"/>
        <end position="71"/>
    </location>
</feature>
<dbReference type="AlphaFoldDB" id="A0A917BFH1"/>
<dbReference type="InterPro" id="IPR050400">
    <property type="entry name" value="Bact_Cytoskel_RodZ"/>
</dbReference>
<reference evidence="4" key="2">
    <citation type="submission" date="2020-09" db="EMBL/GenBank/DDBJ databases">
        <authorList>
            <person name="Sun Q."/>
            <person name="Zhou Y."/>
        </authorList>
    </citation>
    <scope>NUCLEOTIDE SEQUENCE</scope>
    <source>
        <strain evidence="4">CGMCC 1.16067</strain>
    </source>
</reference>
<evidence type="ECO:0000256" key="2">
    <source>
        <dbReference type="SAM" id="Phobius"/>
    </source>
</evidence>
<keyword evidence="2" id="KW-0472">Membrane</keyword>
<gene>
    <name evidence="4" type="ORF">GCM10011519_09800</name>
</gene>
<dbReference type="EMBL" id="BMKQ01000001">
    <property type="protein sequence ID" value="GGF38271.1"/>
    <property type="molecule type" value="Genomic_DNA"/>
</dbReference>
<feature type="compositionally biased region" description="Acidic residues" evidence="1">
    <location>
        <begin position="227"/>
        <end position="238"/>
    </location>
</feature>
<proteinExistence type="predicted"/>
<organism evidence="4 5">
    <name type="scientific">Marmoricola endophyticus</name>
    <dbReference type="NCBI Taxonomy" id="2040280"/>
    <lineage>
        <taxon>Bacteria</taxon>
        <taxon>Bacillati</taxon>
        <taxon>Actinomycetota</taxon>
        <taxon>Actinomycetes</taxon>
        <taxon>Propionibacteriales</taxon>
        <taxon>Nocardioidaceae</taxon>
        <taxon>Marmoricola</taxon>
    </lineage>
</organism>
<name>A0A917BFH1_9ACTN</name>
<accession>A0A917BFH1</accession>
<protein>
    <recommendedName>
        <fullName evidence="3">Cytoskeleton protein RodZ-like C-terminal domain-containing protein</fullName>
    </recommendedName>
</protein>
<dbReference type="CDD" id="cd00093">
    <property type="entry name" value="HTH_XRE"/>
    <property type="match status" value="1"/>
</dbReference>